<evidence type="ECO:0000313" key="2">
    <source>
        <dbReference type="EMBL" id="KMP09400.1"/>
    </source>
</evidence>
<sequence length="104" mass="11757">MDPWLAISVMTAPMPQSPKEIAVSLDQGWTSLPRGNLVVRRAQSHVMIRRPRSLYHLPTKKAQVGRRGNDKCSSTQETSDRERKWGLIGSPRPFNTVKFTITKA</sequence>
<evidence type="ECO:0000313" key="3">
    <source>
        <dbReference type="Proteomes" id="UP000054565"/>
    </source>
</evidence>
<dbReference type="Proteomes" id="UP000054565">
    <property type="component" value="Unassembled WGS sequence"/>
</dbReference>
<gene>
    <name evidence="2" type="ORF">CIRG_09570</name>
</gene>
<name>A0A0J6YNW8_COCIT</name>
<dbReference type="AlphaFoldDB" id="A0A0J6YNW8"/>
<proteinExistence type="predicted"/>
<feature type="region of interest" description="Disordered" evidence="1">
    <location>
        <begin position="61"/>
        <end position="89"/>
    </location>
</feature>
<protein>
    <submittedName>
        <fullName evidence="2">Uncharacterized protein</fullName>
    </submittedName>
</protein>
<reference evidence="3" key="1">
    <citation type="journal article" date="2010" name="Genome Res.">
        <title>Population genomic sequencing of Coccidioides fungi reveals recent hybridization and transposon control.</title>
        <authorList>
            <person name="Neafsey D.E."/>
            <person name="Barker B.M."/>
            <person name="Sharpton T.J."/>
            <person name="Stajich J.E."/>
            <person name="Park D.J."/>
            <person name="Whiston E."/>
            <person name="Hung C.-Y."/>
            <person name="McMahan C."/>
            <person name="White J."/>
            <person name="Sykes S."/>
            <person name="Heiman D."/>
            <person name="Young S."/>
            <person name="Zeng Q."/>
            <person name="Abouelleil A."/>
            <person name="Aftuck L."/>
            <person name="Bessette D."/>
            <person name="Brown A."/>
            <person name="FitzGerald M."/>
            <person name="Lui A."/>
            <person name="Macdonald J.P."/>
            <person name="Priest M."/>
            <person name="Orbach M.J."/>
            <person name="Galgiani J.N."/>
            <person name="Kirkland T.N."/>
            <person name="Cole G.T."/>
            <person name="Birren B.W."/>
            <person name="Henn M.R."/>
            <person name="Taylor J.W."/>
            <person name="Rounsley S.D."/>
        </authorList>
    </citation>
    <scope>NUCLEOTIDE SEQUENCE [LARGE SCALE GENOMIC DNA]</scope>
    <source>
        <strain evidence="3">RMSCC 2394</strain>
    </source>
</reference>
<organism evidence="2 3">
    <name type="scientific">Coccidioides immitis RMSCC 2394</name>
    <dbReference type="NCBI Taxonomy" id="404692"/>
    <lineage>
        <taxon>Eukaryota</taxon>
        <taxon>Fungi</taxon>
        <taxon>Dikarya</taxon>
        <taxon>Ascomycota</taxon>
        <taxon>Pezizomycotina</taxon>
        <taxon>Eurotiomycetes</taxon>
        <taxon>Eurotiomycetidae</taxon>
        <taxon>Onygenales</taxon>
        <taxon>Onygenaceae</taxon>
        <taxon>Coccidioides</taxon>
    </lineage>
</organism>
<dbReference type="EMBL" id="DS028099">
    <property type="protein sequence ID" value="KMP09400.1"/>
    <property type="molecule type" value="Genomic_DNA"/>
</dbReference>
<evidence type="ECO:0000256" key="1">
    <source>
        <dbReference type="SAM" id="MobiDB-lite"/>
    </source>
</evidence>
<accession>A0A0J6YNW8</accession>